<accession>A0A7W3N553</accession>
<feature type="compositionally biased region" description="Low complexity" evidence="1">
    <location>
        <begin position="143"/>
        <end position="157"/>
    </location>
</feature>
<keyword evidence="4" id="KW-1185">Reference proteome</keyword>
<keyword evidence="2" id="KW-1133">Transmembrane helix</keyword>
<evidence type="ECO:0000313" key="3">
    <source>
        <dbReference type="EMBL" id="MBA9007715.1"/>
    </source>
</evidence>
<sequence>MHASDARILRGAALPTGVAGVVAIVVGTLISGVEGALGAALGTVVAIAFFGISVVAVGYAAKISPQLMFTAAMASYLVKILAMFVLIALFQDATAFDPQVFGYSILALTVVWIAAEIRVTLRAKTTYVDDPAESSGAPRSQDAGASAPIGPSAGRSP</sequence>
<dbReference type="EMBL" id="JACJII010000001">
    <property type="protein sequence ID" value="MBA9007715.1"/>
    <property type="molecule type" value="Genomic_DNA"/>
</dbReference>
<feature type="transmembrane region" description="Helical" evidence="2">
    <location>
        <begin position="96"/>
        <end position="115"/>
    </location>
</feature>
<evidence type="ECO:0000256" key="1">
    <source>
        <dbReference type="SAM" id="MobiDB-lite"/>
    </source>
</evidence>
<evidence type="ECO:0000313" key="4">
    <source>
        <dbReference type="Proteomes" id="UP000539313"/>
    </source>
</evidence>
<feature type="transmembrane region" description="Helical" evidence="2">
    <location>
        <begin position="36"/>
        <end position="60"/>
    </location>
</feature>
<gene>
    <name evidence="3" type="ORF">HNR21_006597</name>
</gene>
<evidence type="ECO:0000256" key="2">
    <source>
        <dbReference type="SAM" id="Phobius"/>
    </source>
</evidence>
<comment type="caution">
    <text evidence="3">The sequence shown here is derived from an EMBL/GenBank/DDBJ whole genome shotgun (WGS) entry which is preliminary data.</text>
</comment>
<proteinExistence type="predicted"/>
<reference evidence="3 4" key="1">
    <citation type="submission" date="2020-08" db="EMBL/GenBank/DDBJ databases">
        <title>Sequencing the genomes of 1000 actinobacteria strains.</title>
        <authorList>
            <person name="Klenk H.-P."/>
        </authorList>
    </citation>
    <scope>NUCLEOTIDE SEQUENCE [LARGE SCALE GENOMIC DNA]</scope>
    <source>
        <strain evidence="3 4">DSM 45823</strain>
    </source>
</reference>
<keyword evidence="2" id="KW-0472">Membrane</keyword>
<organism evidence="3 4">
    <name type="scientific">Thermomonospora cellulosilytica</name>
    <dbReference type="NCBI Taxonomy" id="1411118"/>
    <lineage>
        <taxon>Bacteria</taxon>
        <taxon>Bacillati</taxon>
        <taxon>Actinomycetota</taxon>
        <taxon>Actinomycetes</taxon>
        <taxon>Streptosporangiales</taxon>
        <taxon>Thermomonosporaceae</taxon>
        <taxon>Thermomonospora</taxon>
    </lineage>
</organism>
<feature type="region of interest" description="Disordered" evidence="1">
    <location>
        <begin position="129"/>
        <end position="157"/>
    </location>
</feature>
<dbReference type="AlphaFoldDB" id="A0A7W3N553"/>
<protein>
    <submittedName>
        <fullName evidence="3">ATP synthase protein I</fullName>
    </submittedName>
</protein>
<dbReference type="RefSeq" id="WP_182708189.1">
    <property type="nucleotide sequence ID" value="NZ_JACJII010000001.1"/>
</dbReference>
<keyword evidence="2" id="KW-0812">Transmembrane</keyword>
<feature type="transmembrane region" description="Helical" evidence="2">
    <location>
        <begin position="67"/>
        <end position="90"/>
    </location>
</feature>
<name>A0A7W3N553_9ACTN</name>
<feature type="transmembrane region" description="Helical" evidence="2">
    <location>
        <begin position="12"/>
        <end position="30"/>
    </location>
</feature>
<dbReference type="Proteomes" id="UP000539313">
    <property type="component" value="Unassembled WGS sequence"/>
</dbReference>